<keyword evidence="2" id="KW-0227">DNA damage</keyword>
<dbReference type="RefSeq" id="XP_020447710.1">
    <property type="nucleotide sequence ID" value="XM_020592054.1"/>
</dbReference>
<keyword evidence="5" id="KW-0539">Nucleus</keyword>
<dbReference type="Gene3D" id="1.10.287.450">
    <property type="entry name" value="Helix hairpin bin"/>
    <property type="match status" value="1"/>
</dbReference>
<dbReference type="RefSeq" id="XP_020447709.1">
    <property type="nucleotide sequence ID" value="XM_020592053.1"/>
</dbReference>
<comment type="similarity">
    <text evidence="6">Belongs to the XRCC4-XLF family. XLF subfamily.</text>
</comment>
<dbReference type="OrthoDB" id="2155935at2759"/>
<dbReference type="InterPro" id="IPR015381">
    <property type="entry name" value="XLF-like_N"/>
</dbReference>
<dbReference type="AlphaFoldDB" id="A0A3Q3Q884"/>
<keyword evidence="3" id="KW-0238">DNA-binding</keyword>
<evidence type="ECO:0000256" key="8">
    <source>
        <dbReference type="SAM" id="MobiDB-lite"/>
    </source>
</evidence>
<keyword evidence="12" id="KW-1185">Reference proteome</keyword>
<protein>
    <recommendedName>
        <fullName evidence="7">Non-homologous end-joining factor 1</fullName>
    </recommendedName>
</protein>
<dbReference type="STRING" id="43700.ENSMALP00000006701"/>
<evidence type="ECO:0000256" key="6">
    <source>
        <dbReference type="ARBA" id="ARBA00025747"/>
    </source>
</evidence>
<sequence>MMEASGAPADILLQCPWLPVNINGFQLLAKSWFGDAAYHILLTDMSSVWEERMDSAAIQSRAQELNRRLRASVKAFFSHLCEVVRPSLSGERADSEAQISLTRQDGGDISMRLKSKLAGLPVYWEFHCTPAPVTLVCEQLARPLLVMSRLLQRQVEQLGAMLGRKDAEIQDYRENGATLSRERLQTDVFEEHTYREDFLAKALPQLCYEQEDTLGFNPDLQHLYTAVVTHRSTRKRKLSEERFVEEEHTAPEVPEPSPSPGAASVGSKPAEKEREQNSKMDVPTAKMADRAAAQQSLSVTSKHTERPPSKPKKKKGVGLFR</sequence>
<reference evidence="11" key="1">
    <citation type="submission" date="2025-08" db="UniProtKB">
        <authorList>
            <consortium name="Ensembl"/>
        </authorList>
    </citation>
    <scope>IDENTIFICATION</scope>
</reference>
<dbReference type="GO" id="GO:0032807">
    <property type="term" value="C:DNA ligase IV complex"/>
    <property type="evidence" value="ECO:0007669"/>
    <property type="project" value="TreeGrafter"/>
</dbReference>
<dbReference type="InterPro" id="IPR038051">
    <property type="entry name" value="XRCC4-like_N_sf"/>
</dbReference>
<dbReference type="RefSeq" id="XP_020447708.1">
    <property type="nucleotide sequence ID" value="XM_020592052.1"/>
</dbReference>
<dbReference type="PANTHER" id="PTHR32235:SF1">
    <property type="entry name" value="NON-HOMOLOGOUS END-JOINING FACTOR 1"/>
    <property type="match status" value="1"/>
</dbReference>
<dbReference type="FunFam" id="2.170.210.10:FF:000001">
    <property type="entry name" value="Non-homologous end-joining factor 1"/>
    <property type="match status" value="1"/>
</dbReference>
<feature type="compositionally biased region" description="Basic and acidic residues" evidence="8">
    <location>
        <begin position="238"/>
        <end position="250"/>
    </location>
</feature>
<dbReference type="Proteomes" id="UP000261600">
    <property type="component" value="Unplaced"/>
</dbReference>
<dbReference type="KEGG" id="malb:109955661"/>
<evidence type="ECO:0000259" key="10">
    <source>
        <dbReference type="Pfam" id="PF21928"/>
    </source>
</evidence>
<evidence type="ECO:0000256" key="4">
    <source>
        <dbReference type="ARBA" id="ARBA00023204"/>
    </source>
</evidence>
<evidence type="ECO:0000259" key="9">
    <source>
        <dbReference type="Pfam" id="PF09302"/>
    </source>
</evidence>
<name>A0A3Q3Q884_MONAL</name>
<feature type="compositionally biased region" description="Basic residues" evidence="8">
    <location>
        <begin position="309"/>
        <end position="321"/>
    </location>
</feature>
<dbReference type="CDD" id="cd22285">
    <property type="entry name" value="HD_XLF_N"/>
    <property type="match status" value="1"/>
</dbReference>
<dbReference type="FunFam" id="1.10.287.450:FF:000003">
    <property type="entry name" value="Non-homologous end-joining factor 1"/>
    <property type="match status" value="1"/>
</dbReference>
<dbReference type="Pfam" id="PF09302">
    <property type="entry name" value="XLF"/>
    <property type="match status" value="1"/>
</dbReference>
<keyword evidence="4" id="KW-0234">DNA repair</keyword>
<organism evidence="11 12">
    <name type="scientific">Monopterus albus</name>
    <name type="common">Swamp eel</name>
    <dbReference type="NCBI Taxonomy" id="43700"/>
    <lineage>
        <taxon>Eukaryota</taxon>
        <taxon>Metazoa</taxon>
        <taxon>Chordata</taxon>
        <taxon>Craniata</taxon>
        <taxon>Vertebrata</taxon>
        <taxon>Euteleostomi</taxon>
        <taxon>Actinopterygii</taxon>
        <taxon>Neopterygii</taxon>
        <taxon>Teleostei</taxon>
        <taxon>Neoteleostei</taxon>
        <taxon>Acanthomorphata</taxon>
        <taxon>Anabantaria</taxon>
        <taxon>Synbranchiformes</taxon>
        <taxon>Synbranchidae</taxon>
        <taxon>Monopterus</taxon>
    </lineage>
</organism>
<feature type="region of interest" description="Disordered" evidence="8">
    <location>
        <begin position="235"/>
        <end position="321"/>
    </location>
</feature>
<accession>A0A3Q3Q884</accession>
<dbReference type="Ensembl" id="ENSMALT00000006843.1">
    <property type="protein sequence ID" value="ENSMALP00000006701.1"/>
    <property type="gene ID" value="ENSMALG00000004789.1"/>
</dbReference>
<dbReference type="PANTHER" id="PTHR32235">
    <property type="entry name" value="NON-HOMOLOGOUS END-JOINING FACTOR 1"/>
    <property type="match status" value="1"/>
</dbReference>
<evidence type="ECO:0000256" key="7">
    <source>
        <dbReference type="ARBA" id="ARBA00044529"/>
    </source>
</evidence>
<dbReference type="GeneID" id="109955661"/>
<evidence type="ECO:0000313" key="11">
    <source>
        <dbReference type="Ensembl" id="ENSMALP00000006701.1"/>
    </source>
</evidence>
<comment type="subcellular location">
    <subcellularLocation>
        <location evidence="1">Nucleus</location>
    </subcellularLocation>
</comment>
<reference evidence="11" key="2">
    <citation type="submission" date="2025-09" db="UniProtKB">
        <authorList>
            <consortium name="Ensembl"/>
        </authorList>
    </citation>
    <scope>IDENTIFICATION</scope>
</reference>
<evidence type="ECO:0000256" key="3">
    <source>
        <dbReference type="ARBA" id="ARBA00023125"/>
    </source>
</evidence>
<dbReference type="GO" id="GO:0006303">
    <property type="term" value="P:double-strand break repair via nonhomologous end joining"/>
    <property type="evidence" value="ECO:0007669"/>
    <property type="project" value="TreeGrafter"/>
</dbReference>
<dbReference type="InterPro" id="IPR053829">
    <property type="entry name" value="XLF-like_CC"/>
</dbReference>
<feature type="domain" description="XLF-like N-terminal" evidence="9">
    <location>
        <begin position="16"/>
        <end position="129"/>
    </location>
</feature>
<dbReference type="Gene3D" id="2.170.210.10">
    <property type="entry name" value="DNA double-strand break repair and VJ recombination XRCC4, N-terminal"/>
    <property type="match status" value="1"/>
</dbReference>
<dbReference type="CTD" id="79840"/>
<evidence type="ECO:0000256" key="1">
    <source>
        <dbReference type="ARBA" id="ARBA00004123"/>
    </source>
</evidence>
<dbReference type="Pfam" id="PF21928">
    <property type="entry name" value="XLF_CC"/>
    <property type="match status" value="1"/>
</dbReference>
<evidence type="ECO:0000256" key="5">
    <source>
        <dbReference type="ARBA" id="ARBA00023242"/>
    </source>
</evidence>
<feature type="domain" description="XLF-like coiled-coil region" evidence="10">
    <location>
        <begin position="132"/>
        <end position="180"/>
    </location>
</feature>
<dbReference type="GO" id="GO:0045027">
    <property type="term" value="F:DNA end binding"/>
    <property type="evidence" value="ECO:0007669"/>
    <property type="project" value="TreeGrafter"/>
</dbReference>
<proteinExistence type="inferred from homology"/>
<evidence type="ECO:0000313" key="12">
    <source>
        <dbReference type="Proteomes" id="UP000261600"/>
    </source>
</evidence>
<evidence type="ECO:0000256" key="2">
    <source>
        <dbReference type="ARBA" id="ARBA00022763"/>
    </source>
</evidence>
<dbReference type="InterPro" id="IPR052287">
    <property type="entry name" value="NHEJ_factor"/>
</dbReference>
<feature type="compositionally biased region" description="Basic and acidic residues" evidence="8">
    <location>
        <begin position="269"/>
        <end position="278"/>
    </location>
</feature>